<dbReference type="EMBL" id="BAAAYG010000009">
    <property type="protein sequence ID" value="GAA3286498.1"/>
    <property type="molecule type" value="Genomic_DNA"/>
</dbReference>
<dbReference type="SUPFAM" id="SSF52283">
    <property type="entry name" value="Formate/glycerate dehydrogenase catalytic domain-like"/>
    <property type="match status" value="1"/>
</dbReference>
<feature type="domain" description="D-isomer specific 2-hydroxyacid dehydrogenase NAD-binding" evidence="6">
    <location>
        <begin position="114"/>
        <end position="287"/>
    </location>
</feature>
<comment type="caution">
    <text evidence="7">The sequence shown here is derived from an EMBL/GenBank/DDBJ whole genome shotgun (WGS) entry which is preliminary data.</text>
</comment>
<evidence type="ECO:0000256" key="4">
    <source>
        <dbReference type="RuleBase" id="RU003719"/>
    </source>
</evidence>
<reference evidence="8" key="1">
    <citation type="journal article" date="2019" name="Int. J. Syst. Evol. Microbiol.">
        <title>The Global Catalogue of Microorganisms (GCM) 10K type strain sequencing project: providing services to taxonomists for standard genome sequencing and annotation.</title>
        <authorList>
            <consortium name="The Broad Institute Genomics Platform"/>
            <consortium name="The Broad Institute Genome Sequencing Center for Infectious Disease"/>
            <person name="Wu L."/>
            <person name="Ma J."/>
        </authorList>
    </citation>
    <scope>NUCLEOTIDE SEQUENCE [LARGE SCALE GENOMIC DNA]</scope>
    <source>
        <strain evidence="8">JCM 11483</strain>
    </source>
</reference>
<dbReference type="InterPro" id="IPR006139">
    <property type="entry name" value="D-isomer_2_OHA_DH_cat_dom"/>
</dbReference>
<dbReference type="PANTHER" id="PTHR43333:SF1">
    <property type="entry name" value="D-ISOMER SPECIFIC 2-HYDROXYACID DEHYDROGENASE NAD-BINDING DOMAIN-CONTAINING PROTEIN"/>
    <property type="match status" value="1"/>
</dbReference>
<comment type="similarity">
    <text evidence="1 4">Belongs to the D-isomer specific 2-hydroxyacid dehydrogenase family.</text>
</comment>
<proteinExistence type="inferred from homology"/>
<evidence type="ECO:0000259" key="5">
    <source>
        <dbReference type="Pfam" id="PF00389"/>
    </source>
</evidence>
<organism evidence="7 8">
    <name type="scientific">Nesterenkonia halobia</name>
    <dbReference type="NCBI Taxonomy" id="37922"/>
    <lineage>
        <taxon>Bacteria</taxon>
        <taxon>Bacillati</taxon>
        <taxon>Actinomycetota</taxon>
        <taxon>Actinomycetes</taxon>
        <taxon>Micrococcales</taxon>
        <taxon>Micrococcaceae</taxon>
        <taxon>Nesterenkonia</taxon>
    </lineage>
</organism>
<name>A0ABP6REK0_9MICC</name>
<dbReference type="Pfam" id="PF02826">
    <property type="entry name" value="2-Hacid_dh_C"/>
    <property type="match status" value="1"/>
</dbReference>
<evidence type="ECO:0000313" key="8">
    <source>
        <dbReference type="Proteomes" id="UP001501736"/>
    </source>
</evidence>
<dbReference type="Pfam" id="PF00389">
    <property type="entry name" value="2-Hacid_dh"/>
    <property type="match status" value="1"/>
</dbReference>
<dbReference type="Gene3D" id="3.40.50.720">
    <property type="entry name" value="NAD(P)-binding Rossmann-like Domain"/>
    <property type="match status" value="2"/>
</dbReference>
<keyword evidence="8" id="KW-1185">Reference proteome</keyword>
<dbReference type="InterPro" id="IPR006140">
    <property type="entry name" value="D-isomer_DH_NAD-bd"/>
</dbReference>
<dbReference type="CDD" id="cd05300">
    <property type="entry name" value="2-Hacid_dh_1"/>
    <property type="match status" value="1"/>
</dbReference>
<protein>
    <submittedName>
        <fullName evidence="7">D-2-hydroxyacid dehydrogenase</fullName>
    </submittedName>
</protein>
<accession>A0ABP6REK0</accession>
<evidence type="ECO:0000256" key="1">
    <source>
        <dbReference type="ARBA" id="ARBA00005854"/>
    </source>
</evidence>
<evidence type="ECO:0000256" key="3">
    <source>
        <dbReference type="ARBA" id="ARBA00023027"/>
    </source>
</evidence>
<keyword evidence="2 4" id="KW-0560">Oxidoreductase</keyword>
<dbReference type="PANTHER" id="PTHR43333">
    <property type="entry name" value="2-HACID_DH_C DOMAIN-CONTAINING PROTEIN"/>
    <property type="match status" value="1"/>
</dbReference>
<keyword evidence="3" id="KW-0520">NAD</keyword>
<dbReference type="RefSeq" id="WP_344721158.1">
    <property type="nucleotide sequence ID" value="NZ_BAAAYG010000009.1"/>
</dbReference>
<evidence type="ECO:0000313" key="7">
    <source>
        <dbReference type="EMBL" id="GAA3286498.1"/>
    </source>
</evidence>
<feature type="domain" description="D-isomer specific 2-hydroxyacid dehydrogenase catalytic" evidence="5">
    <location>
        <begin position="37"/>
        <end position="318"/>
    </location>
</feature>
<gene>
    <name evidence="7" type="ORF">GCM10020260_21350</name>
</gene>
<dbReference type="Proteomes" id="UP001501736">
    <property type="component" value="Unassembled WGS sequence"/>
</dbReference>
<evidence type="ECO:0000259" key="6">
    <source>
        <dbReference type="Pfam" id="PF02826"/>
    </source>
</evidence>
<dbReference type="SUPFAM" id="SSF51735">
    <property type="entry name" value="NAD(P)-binding Rossmann-fold domains"/>
    <property type="match status" value="1"/>
</dbReference>
<evidence type="ECO:0000256" key="2">
    <source>
        <dbReference type="ARBA" id="ARBA00023002"/>
    </source>
</evidence>
<dbReference type="InterPro" id="IPR036291">
    <property type="entry name" value="NAD(P)-bd_dom_sf"/>
</dbReference>
<sequence length="328" mass="34690">MASSLPVVTVLCPAGVDGADAPAGLDTLRDRAEIRTVVAEDLADGLRGADVLFLWDFFSSAVSDAWHAADALRWIHVAAAGVDKMLFDELIASEVVVTNAQGIFDRPIAEYVLGAVVARAKDFAGSLSRQRDGVWEHRETRQVRGSIALVIGTGAIGREIATLLRAVGVEVFAAGRTARDDDPDFGTVIASEDLAAHVGRADHVINAAPLTPQTRGLIGAEVLAAVADGAHLINIGRGESVDEAALVEALDSGPLGFATLDVFAAEPLPADAPLWGREDVLLSAHMSGDVVGWREALAEQFLDNARRWLDGEPPVNVVDKERGYVPRT</sequence>